<gene>
    <name evidence="8" type="ORF">HPE44_22505</name>
</gene>
<evidence type="ECO:0000256" key="3">
    <source>
        <dbReference type="ARBA" id="ARBA00022475"/>
    </source>
</evidence>
<proteinExistence type="inferred from homology"/>
<comment type="subcellular location">
    <subcellularLocation>
        <location evidence="1">Cell membrane</location>
        <topology evidence="1">Multi-pass membrane protein</topology>
    </subcellularLocation>
</comment>
<comment type="similarity">
    <text evidence="2">Belongs to the polysaccharide synthase family.</text>
</comment>
<accession>A0A6N0IQZ5</accession>
<dbReference type="GO" id="GO:0005886">
    <property type="term" value="C:plasma membrane"/>
    <property type="evidence" value="ECO:0007669"/>
    <property type="project" value="UniProtKB-SubCell"/>
</dbReference>
<keyword evidence="4 7" id="KW-0812">Transmembrane</keyword>
<feature type="transmembrane region" description="Helical" evidence="7">
    <location>
        <begin position="83"/>
        <end position="100"/>
    </location>
</feature>
<sequence length="167" mass="18612">MLISLVLVCSPLIENYFNIDGLANLLNLSSLVILINAFSVIPKVVLTVNLNFRGIAESSLIAVLSSGILSIILAVNNFGASTLVFQLMIYNLINLILIIAKSKWLPRKCFDMQSVKELCNFSIKLFASGLLDALYQNIYLVLIGKLMSVHDVGIFLHKQRNFLIFQH</sequence>
<keyword evidence="5 7" id="KW-1133">Transmembrane helix</keyword>
<dbReference type="PANTHER" id="PTHR30250">
    <property type="entry name" value="PST FAMILY PREDICTED COLANIC ACID TRANSPORTER"/>
    <property type="match status" value="1"/>
</dbReference>
<reference evidence="8" key="1">
    <citation type="submission" date="2020-05" db="EMBL/GenBank/DDBJ databases">
        <title>Title: F plasmids are the major carriers of antibiotic resistance genes in human-associated commensal E. coli.</title>
        <authorList>
            <person name="Stephens C."/>
            <person name="Arismendi T."/>
            <person name="Wright M."/>
            <person name="Hartman A."/>
            <person name="Gonzalez A."/>
            <person name="Gill M."/>
            <person name="Pandori M."/>
            <person name="Hess D."/>
        </authorList>
    </citation>
    <scope>NUCLEOTIDE SEQUENCE</scope>
    <source>
        <strain evidence="8">SCU-478</strain>
    </source>
</reference>
<protein>
    <submittedName>
        <fullName evidence="8">Oligosaccharide flippase family protein</fullName>
    </submittedName>
</protein>
<feature type="transmembrane region" description="Helical" evidence="7">
    <location>
        <begin position="25"/>
        <end position="46"/>
    </location>
</feature>
<organism evidence="8">
    <name type="scientific">Escherichia coli</name>
    <dbReference type="NCBI Taxonomy" id="562"/>
    <lineage>
        <taxon>Bacteria</taxon>
        <taxon>Pseudomonadati</taxon>
        <taxon>Pseudomonadota</taxon>
        <taxon>Gammaproteobacteria</taxon>
        <taxon>Enterobacterales</taxon>
        <taxon>Enterobacteriaceae</taxon>
        <taxon>Escherichia</taxon>
    </lineage>
</organism>
<dbReference type="AlphaFoldDB" id="A0A6N0IQZ5"/>
<dbReference type="Pfam" id="PF13440">
    <property type="entry name" value="Polysacc_synt_3"/>
    <property type="match status" value="1"/>
</dbReference>
<keyword evidence="6 7" id="KW-0472">Membrane</keyword>
<dbReference type="EMBL" id="CP054564">
    <property type="protein sequence ID" value="QKQ37167.1"/>
    <property type="molecule type" value="Genomic_DNA"/>
</dbReference>
<evidence type="ECO:0000256" key="7">
    <source>
        <dbReference type="SAM" id="Phobius"/>
    </source>
</evidence>
<evidence type="ECO:0000256" key="1">
    <source>
        <dbReference type="ARBA" id="ARBA00004651"/>
    </source>
</evidence>
<name>A0A6N0IQZ5_ECOLX</name>
<dbReference type="InterPro" id="IPR050833">
    <property type="entry name" value="Poly_Biosynth_Transport"/>
</dbReference>
<feature type="transmembrane region" description="Helical" evidence="7">
    <location>
        <begin position="58"/>
        <end position="77"/>
    </location>
</feature>
<evidence type="ECO:0000313" key="8">
    <source>
        <dbReference type="EMBL" id="QKQ37167.1"/>
    </source>
</evidence>
<keyword evidence="3" id="KW-1003">Cell membrane</keyword>
<evidence type="ECO:0000256" key="2">
    <source>
        <dbReference type="ARBA" id="ARBA00007430"/>
    </source>
</evidence>
<evidence type="ECO:0000256" key="4">
    <source>
        <dbReference type="ARBA" id="ARBA00022692"/>
    </source>
</evidence>
<evidence type="ECO:0000256" key="6">
    <source>
        <dbReference type="ARBA" id="ARBA00023136"/>
    </source>
</evidence>
<evidence type="ECO:0000256" key="5">
    <source>
        <dbReference type="ARBA" id="ARBA00022989"/>
    </source>
</evidence>
<dbReference type="PANTHER" id="PTHR30250:SF10">
    <property type="entry name" value="LIPOPOLYSACCHARIDE BIOSYNTHESIS PROTEIN WZXC"/>
    <property type="match status" value="1"/>
</dbReference>